<organism evidence="1 2">
    <name type="scientific">Candidatus Yanofskybacteria bacterium RIFCSPHIGHO2_02_FULL_41_11</name>
    <dbReference type="NCBI Taxonomy" id="1802675"/>
    <lineage>
        <taxon>Bacteria</taxon>
        <taxon>Candidatus Yanofskyibacteriota</taxon>
    </lineage>
</organism>
<dbReference type="SUPFAM" id="SSF52540">
    <property type="entry name" value="P-loop containing nucleoside triphosphate hydrolases"/>
    <property type="match status" value="1"/>
</dbReference>
<gene>
    <name evidence="1" type="ORF">A3J46_05375</name>
</gene>
<protein>
    <recommendedName>
        <fullName evidence="3">NadR/Ttd14 AAA domain-containing protein</fullName>
    </recommendedName>
</protein>
<evidence type="ECO:0008006" key="3">
    <source>
        <dbReference type="Google" id="ProtNLM"/>
    </source>
</evidence>
<dbReference type="Gene3D" id="3.40.50.300">
    <property type="entry name" value="P-loop containing nucleotide triphosphate hydrolases"/>
    <property type="match status" value="1"/>
</dbReference>
<evidence type="ECO:0000313" key="1">
    <source>
        <dbReference type="EMBL" id="OGN10610.1"/>
    </source>
</evidence>
<evidence type="ECO:0000313" key="2">
    <source>
        <dbReference type="Proteomes" id="UP000177167"/>
    </source>
</evidence>
<dbReference type="AlphaFoldDB" id="A0A1F8FDI6"/>
<dbReference type="Proteomes" id="UP000177167">
    <property type="component" value="Unassembled WGS sequence"/>
</dbReference>
<reference evidence="1 2" key="1">
    <citation type="journal article" date="2016" name="Nat. Commun.">
        <title>Thousands of microbial genomes shed light on interconnected biogeochemical processes in an aquifer system.</title>
        <authorList>
            <person name="Anantharaman K."/>
            <person name="Brown C.T."/>
            <person name="Hug L.A."/>
            <person name="Sharon I."/>
            <person name="Castelle C.J."/>
            <person name="Probst A.J."/>
            <person name="Thomas B.C."/>
            <person name="Singh A."/>
            <person name="Wilkins M.J."/>
            <person name="Karaoz U."/>
            <person name="Brodie E.L."/>
            <person name="Williams K.H."/>
            <person name="Hubbard S.S."/>
            <person name="Banfield J.F."/>
        </authorList>
    </citation>
    <scope>NUCLEOTIDE SEQUENCE [LARGE SCALE GENOMIC DNA]</scope>
</reference>
<comment type="caution">
    <text evidence="1">The sequence shown here is derived from an EMBL/GenBank/DDBJ whole genome shotgun (WGS) entry which is preliminary data.</text>
</comment>
<name>A0A1F8FDI6_9BACT</name>
<accession>A0A1F8FDI6</accession>
<dbReference type="InterPro" id="IPR027417">
    <property type="entry name" value="P-loop_NTPase"/>
</dbReference>
<dbReference type="EMBL" id="MGJP01000003">
    <property type="protein sequence ID" value="OGN10610.1"/>
    <property type="molecule type" value="Genomic_DNA"/>
</dbReference>
<proteinExistence type="predicted"/>
<sequence length="231" mass="27422">MSVDTKFKEKRGRIMAYLRSDFRHDSTIPRPFVFEFNGPPHSGKTTTIIELDKFLRRQGFRVLRPQESGEAIRHIDRSVPVYNIRTGLYTLTHLLDHVHDHSYDVIIYDRGIFDAYCWMSYWEEKGKITKKQMDIVQNFFFLDLWLKEIDRAYFMVCDSQKARKRELDTSLSKKLDTKNIETVKLYRKTYDNLSKTFPQLKLIDTSNLNKKEVAEKIALDLLGVMEHKSEK</sequence>